<dbReference type="Pfam" id="PF13407">
    <property type="entry name" value="Peripla_BP_4"/>
    <property type="match status" value="1"/>
</dbReference>
<organism evidence="6 7">
    <name type="scientific">Hydrogenoanaerobacterium saccharovorans</name>
    <dbReference type="NCBI Taxonomy" id="474960"/>
    <lineage>
        <taxon>Bacteria</taxon>
        <taxon>Bacillati</taxon>
        <taxon>Bacillota</taxon>
        <taxon>Clostridia</taxon>
        <taxon>Eubacteriales</taxon>
        <taxon>Oscillospiraceae</taxon>
        <taxon>Hydrogenoanaerobacterium</taxon>
    </lineage>
</organism>
<comment type="similarity">
    <text evidence="2">Belongs to the bacterial solute-binding protein 2 family.</text>
</comment>
<dbReference type="STRING" id="474960.SAMN05216180_0282"/>
<dbReference type="CDD" id="cd20006">
    <property type="entry name" value="PBP1_ABC_sugar_binding-like"/>
    <property type="match status" value="1"/>
</dbReference>
<dbReference type="AlphaFoldDB" id="A0A1H7YYB8"/>
<dbReference type="GO" id="GO:0030246">
    <property type="term" value="F:carbohydrate binding"/>
    <property type="evidence" value="ECO:0007669"/>
    <property type="project" value="UniProtKB-ARBA"/>
</dbReference>
<dbReference type="OrthoDB" id="569491at2"/>
<evidence type="ECO:0000256" key="2">
    <source>
        <dbReference type="ARBA" id="ARBA00007639"/>
    </source>
</evidence>
<dbReference type="Proteomes" id="UP000199158">
    <property type="component" value="Unassembled WGS sequence"/>
</dbReference>
<evidence type="ECO:0000313" key="6">
    <source>
        <dbReference type="EMBL" id="SEM50209.1"/>
    </source>
</evidence>
<dbReference type="PANTHER" id="PTHR46847">
    <property type="entry name" value="D-ALLOSE-BINDING PERIPLASMIC PROTEIN-RELATED"/>
    <property type="match status" value="1"/>
</dbReference>
<dbReference type="PANTHER" id="PTHR46847:SF1">
    <property type="entry name" value="D-ALLOSE-BINDING PERIPLASMIC PROTEIN-RELATED"/>
    <property type="match status" value="1"/>
</dbReference>
<dbReference type="Gene3D" id="3.40.50.2300">
    <property type="match status" value="2"/>
</dbReference>
<evidence type="ECO:0000256" key="3">
    <source>
        <dbReference type="ARBA" id="ARBA00022729"/>
    </source>
</evidence>
<dbReference type="InterPro" id="IPR025997">
    <property type="entry name" value="SBP_2_dom"/>
</dbReference>
<evidence type="ECO:0000256" key="1">
    <source>
        <dbReference type="ARBA" id="ARBA00004196"/>
    </source>
</evidence>
<keyword evidence="7" id="KW-1185">Reference proteome</keyword>
<evidence type="ECO:0000313" key="7">
    <source>
        <dbReference type="Proteomes" id="UP000199158"/>
    </source>
</evidence>
<protein>
    <submittedName>
        <fullName evidence="6">Monosaccharide ABC transporter substrate-binding protein, CUT2 family</fullName>
    </submittedName>
</protein>
<dbReference type="GO" id="GO:0030313">
    <property type="term" value="C:cell envelope"/>
    <property type="evidence" value="ECO:0007669"/>
    <property type="project" value="UniProtKB-SubCell"/>
</dbReference>
<feature type="transmembrane region" description="Helical" evidence="4">
    <location>
        <begin position="6"/>
        <end position="24"/>
    </location>
</feature>
<comment type="subcellular location">
    <subcellularLocation>
        <location evidence="1">Cell envelope</location>
    </subcellularLocation>
</comment>
<sequence>MNKRHYIAILLTLAVCFAALLLFYRIEKSSINNKEQEPPLYRIQVILKAKANPPDFWRIVEQGVMVAAQEYGAVCEVTGPTSEDDIDRQIEQMKEAIAKQPDAIVLAATDYERLVPICERAVKEGILLVTVDSDVNYTGRKCFVGTDNYQLGKSLAEQVDLLTEKKGKVGVVGHVATVTTAIDRERGLTENLTDADSRITDVVYCNGLVETARKQAISMLQNNPYIVCMVGLNETSAMGIAYALEQLKLEKDVKLVACDCSEKQIQMMERGTIQAFVIQNPFNMGYVSIKSTIELLQGKNVPANYNTQSVVVTKDTLYKNENQKLLFPFVDDQ</sequence>
<keyword evidence="4" id="KW-0812">Transmembrane</keyword>
<keyword evidence="4" id="KW-0472">Membrane</keyword>
<proteinExistence type="inferred from homology"/>
<reference evidence="6 7" key="1">
    <citation type="submission" date="2016-10" db="EMBL/GenBank/DDBJ databases">
        <authorList>
            <person name="de Groot N.N."/>
        </authorList>
    </citation>
    <scope>NUCLEOTIDE SEQUENCE [LARGE SCALE GENOMIC DNA]</scope>
    <source>
        <strain evidence="6 7">CGMCC 1.5070</strain>
    </source>
</reference>
<accession>A0A1H7YYB8</accession>
<dbReference type="RefSeq" id="WP_092750916.1">
    <property type="nucleotide sequence ID" value="NZ_FOCG01000001.1"/>
</dbReference>
<name>A0A1H7YYB8_9FIRM</name>
<keyword evidence="3" id="KW-0732">Signal</keyword>
<dbReference type="InterPro" id="IPR028082">
    <property type="entry name" value="Peripla_BP_I"/>
</dbReference>
<dbReference type="SUPFAM" id="SSF53822">
    <property type="entry name" value="Periplasmic binding protein-like I"/>
    <property type="match status" value="1"/>
</dbReference>
<feature type="domain" description="Periplasmic binding protein" evidence="5">
    <location>
        <begin position="45"/>
        <end position="299"/>
    </location>
</feature>
<dbReference type="EMBL" id="FOCG01000001">
    <property type="protein sequence ID" value="SEM50209.1"/>
    <property type="molecule type" value="Genomic_DNA"/>
</dbReference>
<gene>
    <name evidence="6" type="ORF">SAMN05216180_0282</name>
</gene>
<evidence type="ECO:0000256" key="4">
    <source>
        <dbReference type="SAM" id="Phobius"/>
    </source>
</evidence>
<evidence type="ECO:0000259" key="5">
    <source>
        <dbReference type="Pfam" id="PF13407"/>
    </source>
</evidence>
<keyword evidence="4" id="KW-1133">Transmembrane helix</keyword>